<dbReference type="InterPro" id="IPR013762">
    <property type="entry name" value="Integrase-like_cat_sf"/>
</dbReference>
<evidence type="ECO:0000256" key="4">
    <source>
        <dbReference type="ARBA" id="ARBA00023172"/>
    </source>
</evidence>
<dbReference type="Gene3D" id="1.10.443.10">
    <property type="entry name" value="Intergrase catalytic core"/>
    <property type="match status" value="1"/>
</dbReference>
<organism evidence="6 7">
    <name type="scientific">Bradyrhizobium japonicum</name>
    <dbReference type="NCBI Taxonomy" id="375"/>
    <lineage>
        <taxon>Bacteria</taxon>
        <taxon>Pseudomonadati</taxon>
        <taxon>Pseudomonadota</taxon>
        <taxon>Alphaproteobacteria</taxon>
        <taxon>Hyphomicrobiales</taxon>
        <taxon>Nitrobacteraceae</taxon>
        <taxon>Bradyrhizobium</taxon>
    </lineage>
</organism>
<gene>
    <name evidence="6" type="ORF">ABIF63_001254</name>
</gene>
<dbReference type="Pfam" id="PF00589">
    <property type="entry name" value="Phage_integrase"/>
    <property type="match status" value="1"/>
</dbReference>
<sequence>MYGASPEFHVKMVRFESGEHFPLILGRDGVPLREPVFFFEKDRHFAFNTLDGKARVVAMVHDFLQERGIDLRGRVRQGLVLKILEATSLKNRLRAIGPRTVLIRERQQQKTRATPKIPIVGGHEGSHRRRRAAQYLKWSSERIRDELGLPVAERESVKSELAKLKELLVDQAKSMAQPLLPALSMEQSFVLLDAIRPESPTNPFPSQQFRNFVLLLAFWETGLRKSEILGLEVGDLSPTGVPPTLKLVRRPNYKKDTRARPAALKTMPRTVPITPVLHACLAYYINEHRRKIEFTLRDQGDKAGVKRFKSHAFIFVGARGAPLSSSGVQKIFATLGMRIRELPAQFSPHALRRTWNDLFTELSAERLGPRETQIREHLMGWVRGSRQSAHYAMRTTQRQAAEVVQQMQRDWVARWKEMKECQRT</sequence>
<dbReference type="Proteomes" id="UP001549291">
    <property type="component" value="Unassembled WGS sequence"/>
</dbReference>
<dbReference type="InterPro" id="IPR050090">
    <property type="entry name" value="Tyrosine_recombinase_XerCD"/>
</dbReference>
<evidence type="ECO:0000256" key="2">
    <source>
        <dbReference type="ARBA" id="ARBA00022908"/>
    </source>
</evidence>
<keyword evidence="2" id="KW-0229">DNA integration</keyword>
<evidence type="ECO:0000313" key="6">
    <source>
        <dbReference type="EMBL" id="MET4717148.1"/>
    </source>
</evidence>
<dbReference type="PROSITE" id="PS51898">
    <property type="entry name" value="TYR_RECOMBINASE"/>
    <property type="match status" value="1"/>
</dbReference>
<dbReference type="InterPro" id="IPR002104">
    <property type="entry name" value="Integrase_catalytic"/>
</dbReference>
<comment type="similarity">
    <text evidence="1">Belongs to the 'phage' integrase family.</text>
</comment>
<dbReference type="CDD" id="cd00397">
    <property type="entry name" value="DNA_BRE_C"/>
    <property type="match status" value="1"/>
</dbReference>
<protein>
    <submittedName>
        <fullName evidence="6">Integrase</fullName>
    </submittedName>
</protein>
<dbReference type="PANTHER" id="PTHR30349">
    <property type="entry name" value="PHAGE INTEGRASE-RELATED"/>
    <property type="match status" value="1"/>
</dbReference>
<keyword evidence="4" id="KW-0233">DNA recombination</keyword>
<evidence type="ECO:0000259" key="5">
    <source>
        <dbReference type="PROSITE" id="PS51898"/>
    </source>
</evidence>
<comment type="caution">
    <text evidence="6">The sequence shown here is derived from an EMBL/GenBank/DDBJ whole genome shotgun (WGS) entry which is preliminary data.</text>
</comment>
<evidence type="ECO:0000313" key="7">
    <source>
        <dbReference type="Proteomes" id="UP001549291"/>
    </source>
</evidence>
<accession>A0ABV2RJQ6</accession>
<name>A0ABV2RJQ6_BRAJP</name>
<reference evidence="6 7" key="1">
    <citation type="submission" date="2024-06" db="EMBL/GenBank/DDBJ databases">
        <title>Genomic Encyclopedia of Type Strains, Phase V (KMG-V): Genome sequencing to study the core and pangenomes of soil and plant-associated prokaryotes.</title>
        <authorList>
            <person name="Whitman W."/>
        </authorList>
    </citation>
    <scope>NUCLEOTIDE SEQUENCE [LARGE SCALE GENOMIC DNA]</scope>
    <source>
        <strain evidence="6 7">USDA 160</strain>
    </source>
</reference>
<evidence type="ECO:0000256" key="3">
    <source>
        <dbReference type="ARBA" id="ARBA00023125"/>
    </source>
</evidence>
<keyword evidence="3" id="KW-0238">DNA-binding</keyword>
<dbReference type="PANTHER" id="PTHR30349:SF41">
    <property type="entry name" value="INTEGRASE_RECOMBINASE PROTEIN MJ0367-RELATED"/>
    <property type="match status" value="1"/>
</dbReference>
<dbReference type="SUPFAM" id="SSF56349">
    <property type="entry name" value="DNA breaking-rejoining enzymes"/>
    <property type="match status" value="1"/>
</dbReference>
<keyword evidence="7" id="KW-1185">Reference proteome</keyword>
<feature type="domain" description="Tyr recombinase" evidence="5">
    <location>
        <begin position="178"/>
        <end position="404"/>
    </location>
</feature>
<proteinExistence type="inferred from homology"/>
<dbReference type="InterPro" id="IPR011010">
    <property type="entry name" value="DNA_brk_join_enz"/>
</dbReference>
<evidence type="ECO:0000256" key="1">
    <source>
        <dbReference type="ARBA" id="ARBA00008857"/>
    </source>
</evidence>
<dbReference type="EMBL" id="JBEPTQ010000002">
    <property type="protein sequence ID" value="MET4717148.1"/>
    <property type="molecule type" value="Genomic_DNA"/>
</dbReference>